<dbReference type="EMBL" id="MEIA01000440">
    <property type="protein sequence ID" value="OJF11023.1"/>
    <property type="molecule type" value="Genomic_DNA"/>
</dbReference>
<accession>A0A1K0FDV7</accession>
<evidence type="ECO:0000313" key="2">
    <source>
        <dbReference type="Proteomes" id="UP000182486"/>
    </source>
</evidence>
<sequence>MSLIDLDRPPARRRPGRLLAAVAVLAVGAVLGGAATSYREYRARSSEISVLVLADTGPQSNDAGVGAVVVRGKVVDASLTRRVTLVNAGPLPVNVHNLSAVRYGLVVQGVERKRWIKHGQSVQAEADIRVVCAGGLPFGRLPVTLAVQTYDEREHTAVAVLDATQWNEQARLACDRDLL</sequence>
<dbReference type="RefSeq" id="WP_071808456.1">
    <property type="nucleotide sequence ID" value="NZ_MEIA01000440.1"/>
</dbReference>
<evidence type="ECO:0000313" key="1">
    <source>
        <dbReference type="EMBL" id="OJF11023.1"/>
    </source>
</evidence>
<keyword evidence="2" id="KW-1185">Reference proteome</keyword>
<dbReference type="AlphaFoldDB" id="A0A1K0FDV7"/>
<gene>
    <name evidence="1" type="ORF">BG844_28770</name>
</gene>
<proteinExistence type="predicted"/>
<protein>
    <submittedName>
        <fullName evidence="1">Uncharacterized protein</fullName>
    </submittedName>
</protein>
<reference evidence="1 2" key="1">
    <citation type="submission" date="2016-09" db="EMBL/GenBank/DDBJ databases">
        <title>Couchioplanes caeruleus draft genome sequence.</title>
        <authorList>
            <person name="Sheehan J."/>
            <person name="Caffrey P."/>
        </authorList>
    </citation>
    <scope>NUCLEOTIDE SEQUENCE [LARGE SCALE GENOMIC DNA]</scope>
    <source>
        <strain evidence="1 2">DSM 43634</strain>
    </source>
</reference>
<comment type="caution">
    <text evidence="1">The sequence shown here is derived from an EMBL/GenBank/DDBJ whole genome shotgun (WGS) entry which is preliminary data.</text>
</comment>
<organism evidence="1 2">
    <name type="scientific">Couchioplanes caeruleus subsp. caeruleus</name>
    <dbReference type="NCBI Taxonomy" id="56427"/>
    <lineage>
        <taxon>Bacteria</taxon>
        <taxon>Bacillati</taxon>
        <taxon>Actinomycetota</taxon>
        <taxon>Actinomycetes</taxon>
        <taxon>Micromonosporales</taxon>
        <taxon>Micromonosporaceae</taxon>
        <taxon>Couchioplanes</taxon>
    </lineage>
</organism>
<dbReference type="Proteomes" id="UP000182486">
    <property type="component" value="Unassembled WGS sequence"/>
</dbReference>
<name>A0A1K0FDV7_9ACTN</name>